<accession>A0A5N5FPD5</accession>
<evidence type="ECO:0000313" key="2">
    <source>
        <dbReference type="Proteomes" id="UP000327157"/>
    </source>
</evidence>
<keyword evidence="2" id="KW-1185">Reference proteome</keyword>
<reference evidence="1 2" key="1">
    <citation type="submission" date="2019-09" db="EMBL/GenBank/DDBJ databases">
        <authorList>
            <person name="Ou C."/>
        </authorList>
    </citation>
    <scope>NUCLEOTIDE SEQUENCE [LARGE SCALE GENOMIC DNA]</scope>
    <source>
        <strain evidence="1">S2</strain>
        <tissue evidence="1">Leaf</tissue>
    </source>
</reference>
<dbReference type="PANTHER" id="PTHR11439">
    <property type="entry name" value="GAG-POL-RELATED RETROTRANSPOSON"/>
    <property type="match status" value="1"/>
</dbReference>
<evidence type="ECO:0008006" key="3">
    <source>
        <dbReference type="Google" id="ProtNLM"/>
    </source>
</evidence>
<name>A0A5N5FPD5_9ROSA</name>
<dbReference type="OrthoDB" id="1715754at2759"/>
<dbReference type="Proteomes" id="UP000327157">
    <property type="component" value="Unassembled WGS sequence"/>
</dbReference>
<sequence length="118" mass="13211">MFVVSLISRFMECPIEMHLAAAKRVLRYLKGTISLGILYRKGGHVELRGYSDSDYAGDLDDRKSTSGYLFMLSSGAMCWSSKKQPVVTSSFMCLSGNLVEKDNEGIRSSSARFYNDFL</sequence>
<organism evidence="1 2">
    <name type="scientific">Pyrus ussuriensis x Pyrus communis</name>
    <dbReference type="NCBI Taxonomy" id="2448454"/>
    <lineage>
        <taxon>Eukaryota</taxon>
        <taxon>Viridiplantae</taxon>
        <taxon>Streptophyta</taxon>
        <taxon>Embryophyta</taxon>
        <taxon>Tracheophyta</taxon>
        <taxon>Spermatophyta</taxon>
        <taxon>Magnoliopsida</taxon>
        <taxon>eudicotyledons</taxon>
        <taxon>Gunneridae</taxon>
        <taxon>Pentapetalae</taxon>
        <taxon>rosids</taxon>
        <taxon>fabids</taxon>
        <taxon>Rosales</taxon>
        <taxon>Rosaceae</taxon>
        <taxon>Amygdaloideae</taxon>
        <taxon>Maleae</taxon>
        <taxon>Pyrus</taxon>
    </lineage>
</organism>
<gene>
    <name evidence="1" type="ORF">D8674_037140</name>
</gene>
<proteinExistence type="predicted"/>
<dbReference type="EMBL" id="SMOL01000577">
    <property type="protein sequence ID" value="KAB2604853.1"/>
    <property type="molecule type" value="Genomic_DNA"/>
</dbReference>
<reference evidence="1 2" key="2">
    <citation type="submission" date="2019-11" db="EMBL/GenBank/DDBJ databases">
        <title>A de novo genome assembly of a pear dwarfing rootstock.</title>
        <authorList>
            <person name="Wang F."/>
            <person name="Wang J."/>
            <person name="Li S."/>
            <person name="Zhang Y."/>
            <person name="Fang M."/>
            <person name="Ma L."/>
            <person name="Zhao Y."/>
            <person name="Jiang S."/>
        </authorList>
    </citation>
    <scope>NUCLEOTIDE SEQUENCE [LARGE SCALE GENOMIC DNA]</scope>
    <source>
        <strain evidence="1">S2</strain>
        <tissue evidence="1">Leaf</tissue>
    </source>
</reference>
<protein>
    <recommendedName>
        <fullName evidence="3">Retrovirus-related Pol polyprotein from transposon TNT 1-94</fullName>
    </recommendedName>
</protein>
<dbReference type="AlphaFoldDB" id="A0A5N5FPD5"/>
<comment type="caution">
    <text evidence="1">The sequence shown here is derived from an EMBL/GenBank/DDBJ whole genome shotgun (WGS) entry which is preliminary data.</text>
</comment>
<evidence type="ECO:0000313" key="1">
    <source>
        <dbReference type="EMBL" id="KAB2604853.1"/>
    </source>
</evidence>
<dbReference type="PANTHER" id="PTHR11439:SF517">
    <property type="entry name" value="CYSTEINE-RICH RLK (RECEPTOR-LIKE PROTEIN KINASE) 8"/>
    <property type="match status" value="1"/>
</dbReference>
<dbReference type="CDD" id="cd09272">
    <property type="entry name" value="RNase_HI_RT_Ty1"/>
    <property type="match status" value="1"/>
</dbReference>